<organism evidence="2">
    <name type="scientific">Acromyrmex echinatior</name>
    <name type="common">Panamanian leafcutter ant</name>
    <name type="synonym">Acromyrmex octospinosus echinatior</name>
    <dbReference type="NCBI Taxonomy" id="103372"/>
    <lineage>
        <taxon>Eukaryota</taxon>
        <taxon>Metazoa</taxon>
        <taxon>Ecdysozoa</taxon>
        <taxon>Arthropoda</taxon>
        <taxon>Hexapoda</taxon>
        <taxon>Insecta</taxon>
        <taxon>Pterygota</taxon>
        <taxon>Neoptera</taxon>
        <taxon>Endopterygota</taxon>
        <taxon>Hymenoptera</taxon>
        <taxon>Apocrita</taxon>
        <taxon>Aculeata</taxon>
        <taxon>Formicoidea</taxon>
        <taxon>Formicidae</taxon>
        <taxon>Myrmicinae</taxon>
        <taxon>Acromyrmex</taxon>
    </lineage>
</organism>
<protein>
    <submittedName>
        <fullName evidence="1">Uncharacterized protein</fullName>
    </submittedName>
</protein>
<dbReference type="InParanoid" id="F4WAV9"/>
<dbReference type="Proteomes" id="UP000007755">
    <property type="component" value="Unassembled WGS sequence"/>
</dbReference>
<evidence type="ECO:0000313" key="1">
    <source>
        <dbReference type="EMBL" id="EGI68649.1"/>
    </source>
</evidence>
<name>F4WAV9_ACREC</name>
<dbReference type="EMBL" id="GL888054">
    <property type="protein sequence ID" value="EGI68649.1"/>
    <property type="molecule type" value="Genomic_DNA"/>
</dbReference>
<proteinExistence type="predicted"/>
<dbReference type="AlphaFoldDB" id="F4WAV9"/>
<sequence length="298" mass="31468">MQFLLYIFHQLPHGTQKRKIIMRPTQGSRSRRIDLQECKKAHQKLRGPMGSCAELAMDDSPTTVPNGRRVTNRQFAMQRLSCNDRTGKEVTAEGGVDGTTDAKSPGPTLAWARTLAVVLVGGLPSVHIGGGVLHNPVPSPGSGEELCRSAFRVGALSADTDMIRSGPMGSCAELAMDDSPTTVPNGRRVTNRQFAMQRLSCNDRTGKEVTAGGGVDGTTDAKSPGPTLAWARTLAVVLVGGLPSVHIGGGVLHNPVPSPGSGVCMSISTALPKKKGCMCNLQLAQEDFCINVLTTQIC</sequence>
<evidence type="ECO:0000313" key="2">
    <source>
        <dbReference type="Proteomes" id="UP000007755"/>
    </source>
</evidence>
<keyword evidence="2" id="KW-1185">Reference proteome</keyword>
<accession>F4WAV9</accession>
<reference evidence="1" key="1">
    <citation type="submission" date="2011-02" db="EMBL/GenBank/DDBJ databases">
        <title>The genome of the leaf-cutting ant Acromyrmex echinatior suggests key adaptations to social evolution and fungus farming.</title>
        <authorList>
            <person name="Nygaard S."/>
            <person name="Zhang G."/>
        </authorList>
    </citation>
    <scope>NUCLEOTIDE SEQUENCE</scope>
</reference>
<gene>
    <name evidence="1" type="ORF">G5I_02652</name>
</gene>